<feature type="region of interest" description="Disordered" evidence="5">
    <location>
        <begin position="151"/>
        <end position="171"/>
    </location>
</feature>
<dbReference type="InterPro" id="IPR051409">
    <property type="entry name" value="Atypical_kinase_ADCK"/>
</dbReference>
<comment type="similarity">
    <text evidence="1">Belongs to the protein kinase superfamily. ADCK protein kinase family.</text>
</comment>
<dbReference type="Proteomes" id="UP000268093">
    <property type="component" value="Unassembled WGS sequence"/>
</dbReference>
<dbReference type="InterPro" id="IPR004147">
    <property type="entry name" value="ABC1_dom"/>
</dbReference>
<keyword evidence="3" id="KW-0547">Nucleotide-binding</keyword>
<comment type="caution">
    <text evidence="7">The sequence shown here is derived from an EMBL/GenBank/DDBJ whole genome shotgun (WGS) entry which is preliminary data.</text>
</comment>
<dbReference type="GO" id="GO:0006744">
    <property type="term" value="P:ubiquinone biosynthetic process"/>
    <property type="evidence" value="ECO:0007669"/>
    <property type="project" value="TreeGrafter"/>
</dbReference>
<dbReference type="SUPFAM" id="SSF56112">
    <property type="entry name" value="Protein kinase-like (PK-like)"/>
    <property type="match status" value="1"/>
</dbReference>
<keyword evidence="8" id="KW-1185">Reference proteome</keyword>
<dbReference type="PANTHER" id="PTHR43851:SF3">
    <property type="entry name" value="COENZYME Q8"/>
    <property type="match status" value="1"/>
</dbReference>
<feature type="compositionally biased region" description="Low complexity" evidence="5">
    <location>
        <begin position="151"/>
        <end position="161"/>
    </location>
</feature>
<dbReference type="Pfam" id="PF03109">
    <property type="entry name" value="ABC1"/>
    <property type="match status" value="1"/>
</dbReference>
<feature type="non-terminal residue" evidence="7">
    <location>
        <position position="578"/>
    </location>
</feature>
<dbReference type="EMBL" id="RBNI01014605">
    <property type="protein sequence ID" value="RUP19983.1"/>
    <property type="molecule type" value="Genomic_DNA"/>
</dbReference>
<dbReference type="AlphaFoldDB" id="A0A433BAE3"/>
<dbReference type="InterPro" id="IPR034646">
    <property type="entry name" value="ADCK3_dom"/>
</dbReference>
<organism evidence="7 8">
    <name type="scientific">Jimgerdemannia flammicorona</name>
    <dbReference type="NCBI Taxonomy" id="994334"/>
    <lineage>
        <taxon>Eukaryota</taxon>
        <taxon>Fungi</taxon>
        <taxon>Fungi incertae sedis</taxon>
        <taxon>Mucoromycota</taxon>
        <taxon>Mucoromycotina</taxon>
        <taxon>Endogonomycetes</taxon>
        <taxon>Endogonales</taxon>
        <taxon>Endogonaceae</taxon>
        <taxon>Jimgerdemannia</taxon>
    </lineage>
</organism>
<evidence type="ECO:0000313" key="8">
    <source>
        <dbReference type="Proteomes" id="UP000268093"/>
    </source>
</evidence>
<reference evidence="7 8" key="1">
    <citation type="journal article" date="2018" name="New Phytol.">
        <title>Phylogenomics of Endogonaceae and evolution of mycorrhizas within Mucoromycota.</title>
        <authorList>
            <person name="Chang Y."/>
            <person name="Desiro A."/>
            <person name="Na H."/>
            <person name="Sandor L."/>
            <person name="Lipzen A."/>
            <person name="Clum A."/>
            <person name="Barry K."/>
            <person name="Grigoriev I.V."/>
            <person name="Martin F.M."/>
            <person name="Stajich J.E."/>
            <person name="Smith M.E."/>
            <person name="Bonito G."/>
            <person name="Spatafora J.W."/>
        </authorList>
    </citation>
    <scope>NUCLEOTIDE SEQUENCE [LARGE SCALE GENOMIC DNA]</scope>
    <source>
        <strain evidence="7 8">GMNB39</strain>
    </source>
</reference>
<protein>
    <submittedName>
        <fullName evidence="7">ABC1 family-domain-containing protein</fullName>
    </submittedName>
</protein>
<evidence type="ECO:0000256" key="5">
    <source>
        <dbReference type="SAM" id="MobiDB-lite"/>
    </source>
</evidence>
<evidence type="ECO:0000256" key="1">
    <source>
        <dbReference type="ARBA" id="ARBA00009670"/>
    </source>
</evidence>
<dbReference type="GO" id="GO:0016740">
    <property type="term" value="F:transferase activity"/>
    <property type="evidence" value="ECO:0007669"/>
    <property type="project" value="UniProtKB-KW"/>
</dbReference>
<gene>
    <name evidence="7" type="ORF">BC936DRAFT_139277</name>
</gene>
<keyword evidence="4" id="KW-0067">ATP-binding</keyword>
<keyword evidence="2" id="KW-0808">Transferase</keyword>
<dbReference type="CDD" id="cd13970">
    <property type="entry name" value="ABC1_ADCK3"/>
    <property type="match status" value="1"/>
</dbReference>
<evidence type="ECO:0000259" key="6">
    <source>
        <dbReference type="Pfam" id="PF03109"/>
    </source>
</evidence>
<feature type="domain" description="ABC1 atypical kinase-like" evidence="6">
    <location>
        <begin position="291"/>
        <end position="552"/>
    </location>
</feature>
<evidence type="ECO:0000313" key="7">
    <source>
        <dbReference type="EMBL" id="RUP19983.1"/>
    </source>
</evidence>
<feature type="region of interest" description="Disordered" evidence="5">
    <location>
        <begin position="78"/>
        <end position="116"/>
    </location>
</feature>
<evidence type="ECO:0000256" key="4">
    <source>
        <dbReference type="ARBA" id="ARBA00022840"/>
    </source>
</evidence>
<dbReference type="GO" id="GO:0005524">
    <property type="term" value="F:ATP binding"/>
    <property type="evidence" value="ECO:0007669"/>
    <property type="project" value="UniProtKB-KW"/>
</dbReference>
<proteinExistence type="inferred from homology"/>
<sequence length="578" mass="63577">MTKITYIHKIKKIIYTRNQLSTTAMATPTAQRLADLLALAHASTNIVRSFANLQSAHYQNFIKTSSIVGAINATRRATGNEKVGDPPAGATATTQDCEPATKPALAQPTSPSTSPTIVSLYPSSTIATTSLKVESFPAPLISTPASALSLSTSTSTTTSKPTPTPSPAPYLTTESTFEDQMTQLPRHLRESRIPTTRASRLWHYGSLVTGLGIGAMGESLRRFAGISTADAGSSVLLTDANVDRLVERFTRMRGAALKFGQMISIQGVSSGNNPGDGTEIVSPQLEKVLLKVHDSANYMPRWQMEQVLTSELGSSWPDFFSTFDPIPLAAASIGQVHAATLRSSNTPVVIKVQYPGVASSIDADLRNLKALLTLGRLLPRGLYLDNTIKVMRAELTNECDYGREADAMEKFAVLLENDKAFRVPKVYRECSTRMAITSERMEGIVLSRTVEEKQEDRDKIGTNLLRLCLRELFGFRFMQTDPNWSNFFYNRKTGQLSNFQIPLFVYMYIHSTTLQIELIDFGASREFDKRFTDLYHHVLTAATTGDREACWHYSKAMGFVTGYETEVGCVGADVGLFR</sequence>
<dbReference type="PANTHER" id="PTHR43851">
    <property type="match status" value="1"/>
</dbReference>
<dbReference type="OrthoDB" id="201153at2759"/>
<name>A0A433BAE3_9FUNG</name>
<evidence type="ECO:0000256" key="2">
    <source>
        <dbReference type="ARBA" id="ARBA00022679"/>
    </source>
</evidence>
<accession>A0A433BAE3</accession>
<evidence type="ECO:0000256" key="3">
    <source>
        <dbReference type="ARBA" id="ARBA00022741"/>
    </source>
</evidence>
<dbReference type="InterPro" id="IPR011009">
    <property type="entry name" value="Kinase-like_dom_sf"/>
</dbReference>